<reference evidence="6 7" key="1">
    <citation type="submission" date="2020-04" db="EMBL/GenBank/DDBJ databases">
        <title>Characterization and engineering of Streptomyces griseofuscus DSM40191 as a potential heterologous host for expression of BGCs.</title>
        <authorList>
            <person name="Gren T."/>
            <person name="Whitford C.M."/>
            <person name="Mohite O.S."/>
            <person name="Joergensen T.S."/>
            <person name="Nielsen J.B."/>
            <person name="Lee S.Y."/>
            <person name="Weber T."/>
        </authorList>
    </citation>
    <scope>NUCLEOTIDE SEQUENCE [LARGE SCALE GENOMIC DNA]</scope>
    <source>
        <strain evidence="6 7">DSM 40191</strain>
    </source>
</reference>
<gene>
    <name evidence="6" type="ORF">HEP81_04713</name>
</gene>
<dbReference type="InterPro" id="IPR006638">
    <property type="entry name" value="Elp3/MiaA/NifB-like_rSAM"/>
</dbReference>
<evidence type="ECO:0000313" key="6">
    <source>
        <dbReference type="EMBL" id="QNT94985.1"/>
    </source>
</evidence>
<dbReference type="SUPFAM" id="SSF102114">
    <property type="entry name" value="Radical SAM enzymes"/>
    <property type="match status" value="1"/>
</dbReference>
<dbReference type="AlphaFoldDB" id="A0A7H1Q3V5"/>
<keyword evidence="3" id="KW-0408">Iron</keyword>
<evidence type="ECO:0000256" key="2">
    <source>
        <dbReference type="ARBA" id="ARBA00022723"/>
    </source>
</evidence>
<dbReference type="SFLD" id="SFLDG01386">
    <property type="entry name" value="main_SPASM_domain-containing"/>
    <property type="match status" value="1"/>
</dbReference>
<dbReference type="SMART" id="SM00729">
    <property type="entry name" value="Elp3"/>
    <property type="match status" value="1"/>
</dbReference>
<dbReference type="InterPro" id="IPR013785">
    <property type="entry name" value="Aldolase_TIM"/>
</dbReference>
<evidence type="ECO:0000256" key="3">
    <source>
        <dbReference type="ARBA" id="ARBA00023004"/>
    </source>
</evidence>
<evidence type="ECO:0000256" key="1">
    <source>
        <dbReference type="ARBA" id="ARBA00022691"/>
    </source>
</evidence>
<dbReference type="KEGG" id="sgf:HEP81_04713"/>
<evidence type="ECO:0000313" key="7">
    <source>
        <dbReference type="Proteomes" id="UP000516422"/>
    </source>
</evidence>
<dbReference type="SFLD" id="SFLDG01067">
    <property type="entry name" value="SPASM/twitch_domain_containing"/>
    <property type="match status" value="1"/>
</dbReference>
<dbReference type="CDD" id="cd01335">
    <property type="entry name" value="Radical_SAM"/>
    <property type="match status" value="1"/>
</dbReference>
<dbReference type="SFLD" id="SFLDS00029">
    <property type="entry name" value="Radical_SAM"/>
    <property type="match status" value="1"/>
</dbReference>
<protein>
    <submittedName>
        <fullName evidence="6">Radical SAM domain-containing protein</fullName>
    </submittedName>
</protein>
<proteinExistence type="predicted"/>
<evidence type="ECO:0000259" key="5">
    <source>
        <dbReference type="PROSITE" id="PS51918"/>
    </source>
</evidence>
<dbReference type="InterPro" id="IPR058240">
    <property type="entry name" value="rSAM_sf"/>
</dbReference>
<dbReference type="Gene3D" id="3.20.20.70">
    <property type="entry name" value="Aldolase class I"/>
    <property type="match status" value="1"/>
</dbReference>
<keyword evidence="4" id="KW-0411">Iron-sulfur</keyword>
<dbReference type="InterPro" id="IPR050377">
    <property type="entry name" value="Radical_SAM_PqqE_MftC-like"/>
</dbReference>
<dbReference type="Proteomes" id="UP000516422">
    <property type="component" value="Chromosome"/>
</dbReference>
<evidence type="ECO:0000256" key="4">
    <source>
        <dbReference type="ARBA" id="ARBA00023014"/>
    </source>
</evidence>
<dbReference type="GO" id="GO:0003824">
    <property type="term" value="F:catalytic activity"/>
    <property type="evidence" value="ECO:0007669"/>
    <property type="project" value="InterPro"/>
</dbReference>
<dbReference type="Pfam" id="PF04055">
    <property type="entry name" value="Radical_SAM"/>
    <property type="match status" value="1"/>
</dbReference>
<organism evidence="6 7">
    <name type="scientific">Streptomyces griseofuscus</name>
    <dbReference type="NCBI Taxonomy" id="146922"/>
    <lineage>
        <taxon>Bacteria</taxon>
        <taxon>Bacillati</taxon>
        <taxon>Actinomycetota</taxon>
        <taxon>Actinomycetes</taxon>
        <taxon>Kitasatosporales</taxon>
        <taxon>Streptomycetaceae</taxon>
        <taxon>Streptomyces</taxon>
    </lineage>
</organism>
<feature type="domain" description="Radical SAM core" evidence="5">
    <location>
        <begin position="22"/>
        <end position="246"/>
    </location>
</feature>
<dbReference type="PANTHER" id="PTHR11228:SF7">
    <property type="entry name" value="PQQA PEPTIDE CYCLASE"/>
    <property type="match status" value="1"/>
</dbReference>
<keyword evidence="1" id="KW-0949">S-adenosyl-L-methionine</keyword>
<dbReference type="InterPro" id="IPR007197">
    <property type="entry name" value="rSAM"/>
</dbReference>
<dbReference type="EMBL" id="CP051006">
    <property type="protein sequence ID" value="QNT94985.1"/>
    <property type="molecule type" value="Genomic_DNA"/>
</dbReference>
<accession>A0A7H1Q3V5</accession>
<keyword evidence="2" id="KW-0479">Metal-binding</keyword>
<dbReference type="PANTHER" id="PTHR11228">
    <property type="entry name" value="RADICAL SAM DOMAIN PROTEIN"/>
    <property type="match status" value="1"/>
</dbReference>
<dbReference type="GeneID" id="91464262"/>
<dbReference type="GO" id="GO:0051536">
    <property type="term" value="F:iron-sulfur cluster binding"/>
    <property type="evidence" value="ECO:0007669"/>
    <property type="project" value="UniProtKB-KW"/>
</dbReference>
<dbReference type="GO" id="GO:0046872">
    <property type="term" value="F:metal ion binding"/>
    <property type="evidence" value="ECO:0007669"/>
    <property type="project" value="UniProtKB-KW"/>
</dbReference>
<sequence length="369" mass="40328">MTARTLITPEQATSCYFRTSVDHPYRKALIQIEEKCNETCKHCFVSATKRGDTMPLDLVRGRLIPQLAEARVNRVTLTGGEPFMHSDVIEVAAAFRDAGMGVGVCTNATLVTDEQITALTELDAHMNVSLDGFSADSHGVFRGRPEGFEETVETVKRFARAGILQGLLCTPNNLAEDREYAELCAFAKEQGAKYVLMNPLGEMGRGAAKGAQKLRRPDDHMRHIAELTMPFADEDLELVHIRFPNDGKPLAGCEAGTIIYVFTKGEVTVCPYLVFAARTRVSQHPDTDFIVGNVWEHDDIAARLDAYRFHERWTVGDNPTCGSCALNKGCGKGCPAAVVASGQRIGAVDSELCPVVPRQTRMLPVVGVS</sequence>
<dbReference type="RefSeq" id="WP_037653574.1">
    <property type="nucleotide sequence ID" value="NZ_CP051006.1"/>
</dbReference>
<name>A0A7H1Q3V5_9ACTN</name>
<dbReference type="PROSITE" id="PS51918">
    <property type="entry name" value="RADICAL_SAM"/>
    <property type="match status" value="1"/>
</dbReference>